<gene>
    <name evidence="2" type="ORF">SPLIT_LOCUS5999</name>
</gene>
<feature type="compositionally biased region" description="Polar residues" evidence="1">
    <location>
        <begin position="295"/>
        <end position="306"/>
    </location>
</feature>
<dbReference type="SUPFAM" id="SSF52799">
    <property type="entry name" value="(Phosphotyrosine protein) phosphatases II"/>
    <property type="match status" value="1"/>
</dbReference>
<evidence type="ECO:0000313" key="2">
    <source>
        <dbReference type="EMBL" id="CAH1640643.1"/>
    </source>
</evidence>
<feature type="compositionally biased region" description="Polar residues" evidence="1">
    <location>
        <begin position="158"/>
        <end position="171"/>
    </location>
</feature>
<dbReference type="AlphaFoldDB" id="A0A9P0I6G4"/>
<proteinExistence type="predicted"/>
<feature type="region of interest" description="Disordered" evidence="1">
    <location>
        <begin position="343"/>
        <end position="366"/>
    </location>
</feature>
<evidence type="ECO:0000313" key="3">
    <source>
        <dbReference type="Proteomes" id="UP001153321"/>
    </source>
</evidence>
<evidence type="ECO:0000256" key="1">
    <source>
        <dbReference type="SAM" id="MobiDB-lite"/>
    </source>
</evidence>
<protein>
    <submittedName>
        <fullName evidence="2">Uncharacterized protein</fullName>
    </submittedName>
</protein>
<feature type="compositionally biased region" description="Polar residues" evidence="1">
    <location>
        <begin position="84"/>
        <end position="101"/>
    </location>
</feature>
<dbReference type="InterPro" id="IPR029021">
    <property type="entry name" value="Prot-tyrosine_phosphatase-like"/>
</dbReference>
<organism evidence="2 3">
    <name type="scientific">Spodoptera littoralis</name>
    <name type="common">Egyptian cotton leafworm</name>
    <dbReference type="NCBI Taxonomy" id="7109"/>
    <lineage>
        <taxon>Eukaryota</taxon>
        <taxon>Metazoa</taxon>
        <taxon>Ecdysozoa</taxon>
        <taxon>Arthropoda</taxon>
        <taxon>Hexapoda</taxon>
        <taxon>Insecta</taxon>
        <taxon>Pterygota</taxon>
        <taxon>Neoptera</taxon>
        <taxon>Endopterygota</taxon>
        <taxon>Lepidoptera</taxon>
        <taxon>Glossata</taxon>
        <taxon>Ditrysia</taxon>
        <taxon>Noctuoidea</taxon>
        <taxon>Noctuidae</taxon>
        <taxon>Amphipyrinae</taxon>
        <taxon>Spodoptera</taxon>
    </lineage>
</organism>
<feature type="compositionally biased region" description="Basic and acidic residues" evidence="1">
    <location>
        <begin position="173"/>
        <end position="183"/>
    </location>
</feature>
<name>A0A9P0I6G4_SPOLI</name>
<feature type="region of interest" description="Disordered" evidence="1">
    <location>
        <begin position="421"/>
        <end position="463"/>
    </location>
</feature>
<feature type="region of interest" description="Disordered" evidence="1">
    <location>
        <begin position="74"/>
        <end position="183"/>
    </location>
</feature>
<feature type="region of interest" description="Disordered" evidence="1">
    <location>
        <begin position="397"/>
        <end position="416"/>
    </location>
</feature>
<feature type="region of interest" description="Disordered" evidence="1">
    <location>
        <begin position="261"/>
        <end position="308"/>
    </location>
</feature>
<feature type="compositionally biased region" description="Basic and acidic residues" evidence="1">
    <location>
        <begin position="102"/>
        <end position="119"/>
    </location>
</feature>
<dbReference type="Proteomes" id="UP001153321">
    <property type="component" value="Chromosome 21"/>
</dbReference>
<sequence length="463" mass="52434">MTSHEAIGWMRICRPGSVIGHQQGWLEELEPWLMKHGNIYRKRIYQDTEKFPMHEFGVYSIAEKTMKQRPVLFHKSPSPPPPIQKQNIRSETLTPVRPQNSRIKEGFNKTQEKEYDWHVKPQNLNTSQQKMLYRGDPYDSYNNVSRRSSGAGDPKASRPTSRNSVTRSQMPRESLKSGIREPDIKNLRGYTPITTFRTSQAPVIKSVNDARNYLMRSSIYNSEREKQLNSSVTVTPHYPYYTSRLQNQPLLSSPMASIGAHITPSSYSTGPKPPGQPQIRRRLGRSPSPPVRMPNDQSRATNTPSPTEKFLVKYASKSALKDVFSKLKFGGPVSMCRDGSLGAASLGATRDAPPTRRAPSVRSDERPLATQGDMLNSIKFQRRLRDTINAEKTGNFHEKASQLPKKPSIKNMNTRTTNLVKPNINQDYSGGREKQSPISRSFFSPARPMSPKGRRSPQTTSFY</sequence>
<reference evidence="2" key="1">
    <citation type="submission" date="2022-02" db="EMBL/GenBank/DDBJ databases">
        <authorList>
            <person name="King R."/>
        </authorList>
    </citation>
    <scope>NUCLEOTIDE SEQUENCE</scope>
</reference>
<dbReference type="EMBL" id="LR824552">
    <property type="protein sequence ID" value="CAH1640643.1"/>
    <property type="molecule type" value="Genomic_DNA"/>
</dbReference>
<accession>A0A9P0I6G4</accession>
<keyword evidence="3" id="KW-1185">Reference proteome</keyword>